<feature type="compositionally biased region" description="Low complexity" evidence="1">
    <location>
        <begin position="11"/>
        <end position="49"/>
    </location>
</feature>
<feature type="compositionally biased region" description="Basic and acidic residues" evidence="1">
    <location>
        <begin position="63"/>
        <end position="77"/>
    </location>
</feature>
<feature type="compositionally biased region" description="Polar residues" evidence="1">
    <location>
        <begin position="311"/>
        <end position="338"/>
    </location>
</feature>
<name>A0AAN0JTK2_AMPQE</name>
<dbReference type="EnsemblMetazoa" id="XM_020004812.1">
    <property type="protein sequence ID" value="XP_019860371.1"/>
    <property type="gene ID" value="LOC109588673"/>
</dbReference>
<feature type="compositionally biased region" description="Basic and acidic residues" evidence="1">
    <location>
        <begin position="188"/>
        <end position="208"/>
    </location>
</feature>
<dbReference type="RefSeq" id="XP_019860371.1">
    <property type="nucleotide sequence ID" value="XM_020004812.1"/>
</dbReference>
<dbReference type="KEGG" id="aqu:109588673"/>
<protein>
    <submittedName>
        <fullName evidence="2">Uncharacterized protein</fullName>
    </submittedName>
</protein>
<sequence>MDQMDNMFELTPTTDTPSSSFNNNPPLSSASTSNNALLPSLPSSSNSASRGHGPIFDIASFMEESRQRQEARDREETEAAEENTLRLRTVRQTMVVPGESTSSPSSDQLSEEEWSSSTRRRRRRRSATGSDDQAVSDVSHPLSVTHSHTLREAALDCPSTTDSEPDQLLPGTKYESTKYQRVPTVKKHVLEKQRRDLEQTQEYVEKISSKTKLKATPPSSQDSKTSGSSDYIASAQSGLSCSLESTSSTTVQETDEGSQDADCTLDRSHGLFKFKGRIVTKFDHNTDNREPMTDAEIIDSVATIAEEGTQDLFSVNDANNDSQYERTNTVPRWMLQQQKEQESEQTDLEELTEETQRGEKRSRLDSSPSSGTDPTLSPTMKPPTKRPAGRIQSDSSCNSNES</sequence>
<proteinExistence type="predicted"/>
<accession>A0AAN0JTK2</accession>
<evidence type="ECO:0000313" key="2">
    <source>
        <dbReference type="EnsemblMetazoa" id="XP_019860371.1"/>
    </source>
</evidence>
<organism evidence="2 3">
    <name type="scientific">Amphimedon queenslandica</name>
    <name type="common">Sponge</name>
    <dbReference type="NCBI Taxonomy" id="400682"/>
    <lineage>
        <taxon>Eukaryota</taxon>
        <taxon>Metazoa</taxon>
        <taxon>Porifera</taxon>
        <taxon>Demospongiae</taxon>
        <taxon>Heteroscleromorpha</taxon>
        <taxon>Haplosclerida</taxon>
        <taxon>Niphatidae</taxon>
        <taxon>Amphimedon</taxon>
    </lineage>
</organism>
<feature type="compositionally biased region" description="Polar residues" evidence="1">
    <location>
        <begin position="365"/>
        <end position="378"/>
    </location>
</feature>
<feature type="compositionally biased region" description="Polar residues" evidence="1">
    <location>
        <begin position="392"/>
        <end position="402"/>
    </location>
</feature>
<feature type="compositionally biased region" description="Acidic residues" evidence="1">
    <location>
        <begin position="343"/>
        <end position="353"/>
    </location>
</feature>
<feature type="region of interest" description="Disordered" evidence="1">
    <location>
        <begin position="310"/>
        <end position="402"/>
    </location>
</feature>
<feature type="region of interest" description="Disordered" evidence="1">
    <location>
        <begin position="1"/>
        <end position="265"/>
    </location>
</feature>
<feature type="compositionally biased region" description="Polar residues" evidence="1">
    <location>
        <begin position="99"/>
        <end position="108"/>
    </location>
</feature>
<dbReference type="GeneID" id="109588673"/>
<feature type="compositionally biased region" description="Low complexity" evidence="1">
    <location>
        <begin position="219"/>
        <end position="229"/>
    </location>
</feature>
<keyword evidence="3" id="KW-1185">Reference proteome</keyword>
<evidence type="ECO:0000313" key="3">
    <source>
        <dbReference type="Proteomes" id="UP000007879"/>
    </source>
</evidence>
<reference evidence="3" key="1">
    <citation type="journal article" date="2010" name="Nature">
        <title>The Amphimedon queenslandica genome and the evolution of animal complexity.</title>
        <authorList>
            <person name="Srivastava M."/>
            <person name="Simakov O."/>
            <person name="Chapman J."/>
            <person name="Fahey B."/>
            <person name="Gauthier M.E."/>
            <person name="Mitros T."/>
            <person name="Richards G.S."/>
            <person name="Conaco C."/>
            <person name="Dacre M."/>
            <person name="Hellsten U."/>
            <person name="Larroux C."/>
            <person name="Putnam N.H."/>
            <person name="Stanke M."/>
            <person name="Adamska M."/>
            <person name="Darling A."/>
            <person name="Degnan S.M."/>
            <person name="Oakley T.H."/>
            <person name="Plachetzki D.C."/>
            <person name="Zhai Y."/>
            <person name="Adamski M."/>
            <person name="Calcino A."/>
            <person name="Cummins S.F."/>
            <person name="Goodstein D.M."/>
            <person name="Harris C."/>
            <person name="Jackson D.J."/>
            <person name="Leys S.P."/>
            <person name="Shu S."/>
            <person name="Woodcroft B.J."/>
            <person name="Vervoort M."/>
            <person name="Kosik K.S."/>
            <person name="Manning G."/>
            <person name="Degnan B.M."/>
            <person name="Rokhsar D.S."/>
        </authorList>
    </citation>
    <scope>NUCLEOTIDE SEQUENCE [LARGE SCALE GENOMIC DNA]</scope>
</reference>
<dbReference type="AlphaFoldDB" id="A0AAN0JTK2"/>
<reference evidence="2" key="2">
    <citation type="submission" date="2024-06" db="UniProtKB">
        <authorList>
            <consortium name="EnsemblMetazoa"/>
        </authorList>
    </citation>
    <scope>IDENTIFICATION</scope>
</reference>
<evidence type="ECO:0000256" key="1">
    <source>
        <dbReference type="SAM" id="MobiDB-lite"/>
    </source>
</evidence>
<dbReference type="Proteomes" id="UP000007879">
    <property type="component" value="Unassembled WGS sequence"/>
</dbReference>
<feature type="compositionally biased region" description="Low complexity" evidence="1">
    <location>
        <begin position="237"/>
        <end position="250"/>
    </location>
</feature>
<feature type="compositionally biased region" description="Basic and acidic residues" evidence="1">
    <location>
        <begin position="354"/>
        <end position="364"/>
    </location>
</feature>